<comment type="caution">
    <text evidence="3">The sequence shown here is derived from an EMBL/GenBank/DDBJ whole genome shotgun (WGS) entry which is preliminary data.</text>
</comment>
<organism evidence="3 4">
    <name type="scientific">Thalassiosira oceanica</name>
    <name type="common">Marine diatom</name>
    <dbReference type="NCBI Taxonomy" id="159749"/>
    <lineage>
        <taxon>Eukaryota</taxon>
        <taxon>Sar</taxon>
        <taxon>Stramenopiles</taxon>
        <taxon>Ochrophyta</taxon>
        <taxon>Bacillariophyta</taxon>
        <taxon>Coscinodiscophyceae</taxon>
        <taxon>Thalassiosirophycidae</taxon>
        <taxon>Thalassiosirales</taxon>
        <taxon>Thalassiosiraceae</taxon>
        <taxon>Thalassiosira</taxon>
    </lineage>
</organism>
<feature type="region of interest" description="Disordered" evidence="2">
    <location>
        <begin position="1"/>
        <end position="207"/>
    </location>
</feature>
<dbReference type="EMBL" id="AGNL01046220">
    <property type="protein sequence ID" value="EJK48145.1"/>
    <property type="molecule type" value="Genomic_DNA"/>
</dbReference>
<evidence type="ECO:0000256" key="2">
    <source>
        <dbReference type="SAM" id="MobiDB-lite"/>
    </source>
</evidence>
<name>K0R5V2_THAOC</name>
<feature type="compositionally biased region" description="Polar residues" evidence="2">
    <location>
        <begin position="76"/>
        <end position="90"/>
    </location>
</feature>
<feature type="compositionally biased region" description="Basic and acidic residues" evidence="2">
    <location>
        <begin position="1"/>
        <end position="20"/>
    </location>
</feature>
<reference evidence="3 4" key="1">
    <citation type="journal article" date="2012" name="Genome Biol.">
        <title>Genome and low-iron response of an oceanic diatom adapted to chronic iron limitation.</title>
        <authorList>
            <person name="Lommer M."/>
            <person name="Specht M."/>
            <person name="Roy A.S."/>
            <person name="Kraemer L."/>
            <person name="Andreson R."/>
            <person name="Gutowska M.A."/>
            <person name="Wolf J."/>
            <person name="Bergner S.V."/>
            <person name="Schilhabel M.B."/>
            <person name="Klostermeier U.C."/>
            <person name="Beiko R.G."/>
            <person name="Rosenstiel P."/>
            <person name="Hippler M."/>
            <person name="Laroche J."/>
        </authorList>
    </citation>
    <scope>NUCLEOTIDE SEQUENCE [LARGE SCALE GENOMIC DNA]</scope>
    <source>
        <strain evidence="3 4">CCMP1005</strain>
    </source>
</reference>
<proteinExistence type="predicted"/>
<feature type="region of interest" description="Disordered" evidence="2">
    <location>
        <begin position="376"/>
        <end position="410"/>
    </location>
</feature>
<feature type="coiled-coil region" evidence="1">
    <location>
        <begin position="815"/>
        <end position="870"/>
    </location>
</feature>
<feature type="compositionally biased region" description="Basic and acidic residues" evidence="2">
    <location>
        <begin position="376"/>
        <end position="389"/>
    </location>
</feature>
<feature type="compositionally biased region" description="Basic residues" evidence="2">
    <location>
        <begin position="189"/>
        <end position="202"/>
    </location>
</feature>
<sequence length="947" mass="106696">MSPCLRHEARPENARAEPGPKRGRRSSRVVGGGGLISRASSRIRNRLARCHEEDAGTPAMSSAGEGGNAREDRAGGTTTQNDGDQATTTARVDRDPSPTGARPGRRGRDGHRDDEERGDLRSCDVEPCHAPTPRDILVQSQLGAPPSFGGDDDNSDGDSTISSKTNFRRRARVELDFSDPGVEVETPRRHGRAPSRRRPHHQRWSDARRIPGHFTGATRASDWGEVLSLSREDVEGLTEDEVTVYSSMSRESLGRYLQSRDEEIWSLLEYLDRKALELKRKDPVYQTNAGGQTEIKTAQYSATRKTIAKPVAQSADASKQADLNADCSLDAASKSVGESDSSEHYIGTIACVGLDASQSSQWQDGAIEFHGRIPLDTRKGLGNDKRSDDSTVSTTMIELDMPPSSSSDWEDLYQRCSQTNETSPHAANNDEQSKCLLEKDEMIRILHESVDQAKRQRVEMERRLAEMEAKTKDHAEMNDKVMELDNELLLNQWQKVKSMEKNTESRLTKCLVEISADLESYRDECASYREHILRKEREHAEVEQSLYEEKKKVLSLEAENQMLLNIADDKQDDTKSERVTKKELAACKEQCKGYQQQVLELERRVMSAEEALESASQKATALEQDKLILEEKIGNITADRTRLESSLVEMNTAMKCLEQNLASKASRQSELETQLAQTKKNAEISDNSACRFAKKNTELKKHNEELLSRHNDMLREVEDATALALSIDPLKKMIKDNEAYIARLHDDLSVARSNNLESLKKARTRYSAEIKDLSDRLRQEEEEKREVAIKNIELTNILTSPEQACFRADNTDSVLTSKEDQVDELTKQADELRRKHASSQENVIALRKELSESERAVQEMAERIDTLVREKSEVYETLTSVLELRESRQLELVEKVQNLRSNLKRAPPERDQTSVSGQQFADAMDDLRAEKTIIQADLESWDIGLSV</sequence>
<evidence type="ECO:0000256" key="1">
    <source>
        <dbReference type="SAM" id="Coils"/>
    </source>
</evidence>
<feature type="coiled-coil region" evidence="1">
    <location>
        <begin position="584"/>
        <end position="723"/>
    </location>
</feature>
<keyword evidence="1" id="KW-0175">Coiled coil</keyword>
<dbReference type="eggNOG" id="ENOG502SX0P">
    <property type="taxonomic scope" value="Eukaryota"/>
</dbReference>
<protein>
    <submittedName>
        <fullName evidence="3">Uncharacterized protein</fullName>
    </submittedName>
</protein>
<feature type="compositionally biased region" description="Basic and acidic residues" evidence="2">
    <location>
        <begin position="106"/>
        <end position="127"/>
    </location>
</feature>
<feature type="coiled-coil region" evidence="1">
    <location>
        <begin position="756"/>
        <end position="790"/>
    </location>
</feature>
<gene>
    <name evidence="3" type="ORF">THAOC_33087</name>
</gene>
<feature type="coiled-coil region" evidence="1">
    <location>
        <begin position="443"/>
        <end position="487"/>
    </location>
</feature>
<evidence type="ECO:0000313" key="4">
    <source>
        <dbReference type="Proteomes" id="UP000266841"/>
    </source>
</evidence>
<dbReference type="Proteomes" id="UP000266841">
    <property type="component" value="Unassembled WGS sequence"/>
</dbReference>
<accession>K0R5V2</accession>
<evidence type="ECO:0000313" key="3">
    <source>
        <dbReference type="EMBL" id="EJK48145.1"/>
    </source>
</evidence>
<dbReference type="AlphaFoldDB" id="K0R5V2"/>
<keyword evidence="4" id="KW-1185">Reference proteome</keyword>